<evidence type="ECO:0000313" key="2">
    <source>
        <dbReference type="EMBL" id="SEQ71969.1"/>
    </source>
</evidence>
<dbReference type="Proteomes" id="UP000198512">
    <property type="component" value="Unassembled WGS sequence"/>
</dbReference>
<feature type="transmembrane region" description="Helical" evidence="1">
    <location>
        <begin position="18"/>
        <end position="36"/>
    </location>
</feature>
<sequence>MTKHSESDHSDSAADAKAIFMLILIAVATAVFWVSGQ</sequence>
<keyword evidence="1" id="KW-0472">Membrane</keyword>
<keyword evidence="3" id="KW-1185">Reference proteome</keyword>
<evidence type="ECO:0000313" key="3">
    <source>
        <dbReference type="Proteomes" id="UP000198512"/>
    </source>
</evidence>
<proteinExistence type="predicted"/>
<keyword evidence="1" id="KW-1133">Transmembrane helix</keyword>
<reference evidence="2 3" key="1">
    <citation type="submission" date="2016-10" db="EMBL/GenBank/DDBJ databases">
        <authorList>
            <person name="Varghese N."/>
            <person name="Submissions S."/>
        </authorList>
    </citation>
    <scope>NUCLEOTIDE SEQUENCE [LARGE SCALE GENOMIC DNA]</scope>
    <source>
        <strain evidence="2 3">CIP 109853</strain>
    </source>
</reference>
<name>A0ABY1BF47_9PSED</name>
<gene>
    <name evidence="2" type="ORF">SAMN05216600_10910</name>
</gene>
<comment type="caution">
    <text evidence="2">The sequence shown here is derived from an EMBL/GenBank/DDBJ whole genome shotgun (WGS) entry which is preliminary data.</text>
</comment>
<organism evidence="2 3">
    <name type="scientific">Pseudomonas cuatrocienegasensis</name>
    <dbReference type="NCBI Taxonomy" id="543360"/>
    <lineage>
        <taxon>Bacteria</taxon>
        <taxon>Pseudomonadati</taxon>
        <taxon>Pseudomonadota</taxon>
        <taxon>Gammaproteobacteria</taxon>
        <taxon>Pseudomonadales</taxon>
        <taxon>Pseudomonadaceae</taxon>
        <taxon>Pseudomonas</taxon>
    </lineage>
</organism>
<accession>A0ABY1BF47</accession>
<protein>
    <submittedName>
        <fullName evidence="2">Uncharacterized protein</fullName>
    </submittedName>
</protein>
<keyword evidence="1" id="KW-0812">Transmembrane</keyword>
<evidence type="ECO:0000256" key="1">
    <source>
        <dbReference type="SAM" id="Phobius"/>
    </source>
</evidence>
<dbReference type="EMBL" id="FOFP01000009">
    <property type="protein sequence ID" value="SEQ71969.1"/>
    <property type="molecule type" value="Genomic_DNA"/>
</dbReference>